<keyword evidence="3" id="KW-1185">Reference proteome</keyword>
<accession>A0ABV3JYB9</accession>
<organism evidence="2 3">
    <name type="scientific">Streptomyces orinoci</name>
    <name type="common">Streptoverticillium orinoci</name>
    <dbReference type="NCBI Taxonomy" id="67339"/>
    <lineage>
        <taxon>Bacteria</taxon>
        <taxon>Bacillati</taxon>
        <taxon>Actinomycetota</taxon>
        <taxon>Actinomycetes</taxon>
        <taxon>Kitasatosporales</taxon>
        <taxon>Streptomycetaceae</taxon>
        <taxon>Streptomyces</taxon>
    </lineage>
</organism>
<protein>
    <submittedName>
        <fullName evidence="2">Uncharacterized protein</fullName>
    </submittedName>
</protein>
<feature type="signal peptide" evidence="1">
    <location>
        <begin position="1"/>
        <end position="26"/>
    </location>
</feature>
<dbReference type="Proteomes" id="UP001552594">
    <property type="component" value="Unassembled WGS sequence"/>
</dbReference>
<evidence type="ECO:0000256" key="1">
    <source>
        <dbReference type="SAM" id="SignalP"/>
    </source>
</evidence>
<reference evidence="2 3" key="1">
    <citation type="submission" date="2024-06" db="EMBL/GenBank/DDBJ databases">
        <title>The Natural Products Discovery Center: Release of the First 8490 Sequenced Strains for Exploring Actinobacteria Biosynthetic Diversity.</title>
        <authorList>
            <person name="Kalkreuter E."/>
            <person name="Kautsar S.A."/>
            <person name="Yang D."/>
            <person name="Bader C.D."/>
            <person name="Teijaro C.N."/>
            <person name="Fluegel L."/>
            <person name="Davis C.M."/>
            <person name="Simpson J.R."/>
            <person name="Lauterbach L."/>
            <person name="Steele A.D."/>
            <person name="Gui C."/>
            <person name="Meng S."/>
            <person name="Li G."/>
            <person name="Viehrig K."/>
            <person name="Ye F."/>
            <person name="Su P."/>
            <person name="Kiefer A.F."/>
            <person name="Nichols A."/>
            <person name="Cepeda A.J."/>
            <person name="Yan W."/>
            <person name="Fan B."/>
            <person name="Jiang Y."/>
            <person name="Adhikari A."/>
            <person name="Zheng C.-J."/>
            <person name="Schuster L."/>
            <person name="Cowan T.M."/>
            <person name="Smanski M.J."/>
            <person name="Chevrette M.G."/>
            <person name="De Carvalho L.P.S."/>
            <person name="Shen B."/>
        </authorList>
    </citation>
    <scope>NUCLEOTIDE SEQUENCE [LARGE SCALE GENOMIC DNA]</scope>
    <source>
        <strain evidence="2 3">NPDC052347</strain>
    </source>
</reference>
<dbReference type="RefSeq" id="WP_153068719.1">
    <property type="nucleotide sequence ID" value="NZ_JBFAUK010000010.1"/>
</dbReference>
<name>A0ABV3JYB9_STRON</name>
<keyword evidence="1" id="KW-0732">Signal</keyword>
<evidence type="ECO:0000313" key="2">
    <source>
        <dbReference type="EMBL" id="MEV5507877.1"/>
    </source>
</evidence>
<gene>
    <name evidence="2" type="ORF">AB0L16_15570</name>
</gene>
<comment type="caution">
    <text evidence="2">The sequence shown here is derived from an EMBL/GenBank/DDBJ whole genome shotgun (WGS) entry which is preliminary data.</text>
</comment>
<dbReference type="EMBL" id="JBFAUK010000010">
    <property type="protein sequence ID" value="MEV5507877.1"/>
    <property type="molecule type" value="Genomic_DNA"/>
</dbReference>
<sequence>MLILRRAVAALFAAGIALGVPATATADASAAPAPARVVAARHCFTKEQAPLELARQAAAVKPGHKTHLMVPVCQSTGTSRCDAPSHTLMCGQFCQDCDGMVCSQPWFSEFPCGSC</sequence>
<proteinExistence type="predicted"/>
<evidence type="ECO:0000313" key="3">
    <source>
        <dbReference type="Proteomes" id="UP001552594"/>
    </source>
</evidence>
<feature type="chain" id="PRO_5046711294" evidence="1">
    <location>
        <begin position="27"/>
        <end position="115"/>
    </location>
</feature>